<proteinExistence type="predicted"/>
<dbReference type="GeneID" id="54998162"/>
<keyword evidence="2" id="KW-0489">Methyltransferase</keyword>
<keyword evidence="1" id="KW-0175">Coiled coil</keyword>
<dbReference type="GO" id="GO:0008168">
    <property type="term" value="F:methyltransferase activity"/>
    <property type="evidence" value="ECO:0007669"/>
    <property type="project" value="UniProtKB-KW"/>
</dbReference>
<dbReference type="GO" id="GO:0032259">
    <property type="term" value="P:methylation"/>
    <property type="evidence" value="ECO:0007669"/>
    <property type="project" value="UniProtKB-KW"/>
</dbReference>
<name>A0A345MKB9_9CAUD</name>
<dbReference type="RefSeq" id="YP_009807284.1">
    <property type="nucleotide sequence ID" value="NC_048022.1"/>
</dbReference>
<sequence>MMTVYRPRQETLNDYDGFVEKFKPKKTTDDCYTPELVYEAVKNWAVDEYSLEGRNIVRPFVPGGDYEAYDYPENCVVIDNPPFSIISKICEDYTEWGVDFFLFAPHLTNFSIKSGNHIICGQTIEYANGAVVNTSFITNMGSDFIRTSPKLSQAIKAANVKTKAKNKKQMPKYKYPSNVLTVSDLEKICNAGIEYSVSKNECTRISRLDAQKEVKKKIFGNGYMLSDKAAELKAAKLKAAELKAAELKAAKLKAAELKAAEVEKIEWLFSDRELAIIEKLGA</sequence>
<evidence type="ECO:0000313" key="3">
    <source>
        <dbReference type="Proteomes" id="UP000258104"/>
    </source>
</evidence>
<feature type="coiled-coil region" evidence="1">
    <location>
        <begin position="225"/>
        <end position="260"/>
    </location>
</feature>
<evidence type="ECO:0000256" key="1">
    <source>
        <dbReference type="SAM" id="Coils"/>
    </source>
</evidence>
<accession>A0A345MKB9</accession>
<keyword evidence="2" id="KW-0808">Transferase</keyword>
<reference evidence="3" key="1">
    <citation type="submission" date="2018-07" db="EMBL/GenBank/DDBJ databases">
        <title>Complete genome of the first Eggerthella lenta phage.</title>
        <authorList>
            <person name="Koberg S."/>
            <person name="Brinks E."/>
        </authorList>
    </citation>
    <scope>NUCLEOTIDE SEQUENCE [LARGE SCALE GENOMIC DNA]</scope>
</reference>
<protein>
    <submittedName>
        <fullName evidence="2">Type I R/M methyltransferase subunit</fullName>
    </submittedName>
</protein>
<gene>
    <name evidence="2" type="ORF">HOT76_gp05</name>
</gene>
<dbReference type="KEGG" id="vg:54998162"/>
<evidence type="ECO:0000313" key="2">
    <source>
        <dbReference type="EMBL" id="AXH71782.1"/>
    </source>
</evidence>
<dbReference type="EMBL" id="MH626557">
    <property type="protein sequence ID" value="AXH71782.1"/>
    <property type="molecule type" value="Genomic_DNA"/>
</dbReference>
<keyword evidence="3" id="KW-1185">Reference proteome</keyword>
<dbReference type="Proteomes" id="UP000258104">
    <property type="component" value="Segment"/>
</dbReference>
<organism evidence="2 3">
    <name type="scientific">Eggerthella phage PMBT5</name>
    <dbReference type="NCBI Taxonomy" id="2283015"/>
    <lineage>
        <taxon>Viruses</taxon>
        <taxon>Duplodnaviria</taxon>
        <taxon>Heunggongvirae</taxon>
        <taxon>Uroviricota</taxon>
        <taxon>Caudoviricetes</taxon>
        <taxon>Lentavirus</taxon>
        <taxon>Lentavirus PMBT5</taxon>
    </lineage>
</organism>